<protein>
    <recommendedName>
        <fullName evidence="4">Phosphate-binding protein</fullName>
    </recommendedName>
</protein>
<comment type="caution">
    <text evidence="8">The sequence shown here is derived from an EMBL/GenBank/DDBJ whole genome shotgun (WGS) entry which is preliminary data.</text>
</comment>
<dbReference type="SUPFAM" id="SSF53850">
    <property type="entry name" value="Periplasmic binding protein-like II"/>
    <property type="match status" value="1"/>
</dbReference>
<keyword evidence="3 4" id="KW-0592">Phosphate transport</keyword>
<dbReference type="GO" id="GO:0043190">
    <property type="term" value="C:ATP-binding cassette (ABC) transporter complex"/>
    <property type="evidence" value="ECO:0007669"/>
    <property type="project" value="InterPro"/>
</dbReference>
<evidence type="ECO:0000256" key="3">
    <source>
        <dbReference type="ARBA" id="ARBA00022592"/>
    </source>
</evidence>
<accession>A0A543FZE0</accession>
<dbReference type="PANTHER" id="PTHR42996:SF1">
    <property type="entry name" value="PHOSPHATE-BINDING PROTEIN PSTS"/>
    <property type="match status" value="1"/>
</dbReference>
<name>A0A543FZE0_9PSEU</name>
<gene>
    <name evidence="8" type="ORF">FB388_6449</name>
</gene>
<keyword evidence="6" id="KW-0732">Signal</keyword>
<dbReference type="Pfam" id="PF12849">
    <property type="entry name" value="PBP_like_2"/>
    <property type="match status" value="1"/>
</dbReference>
<dbReference type="CDD" id="cd13565">
    <property type="entry name" value="PBP2_PstS"/>
    <property type="match status" value="1"/>
</dbReference>
<evidence type="ECO:0000256" key="6">
    <source>
        <dbReference type="SAM" id="SignalP"/>
    </source>
</evidence>
<feature type="signal peptide" evidence="6">
    <location>
        <begin position="1"/>
        <end position="31"/>
    </location>
</feature>
<evidence type="ECO:0000256" key="2">
    <source>
        <dbReference type="ARBA" id="ARBA00022448"/>
    </source>
</evidence>
<feature type="binding site" evidence="5">
    <location>
        <begin position="58"/>
        <end position="60"/>
    </location>
    <ligand>
        <name>phosphate</name>
        <dbReference type="ChEBI" id="CHEBI:43474"/>
    </ligand>
</feature>
<feature type="domain" description="PBP" evidence="7">
    <location>
        <begin position="43"/>
        <end position="341"/>
    </location>
</feature>
<dbReference type="InterPro" id="IPR050962">
    <property type="entry name" value="Phosphate-bind_PstS"/>
</dbReference>
<proteinExistence type="inferred from homology"/>
<evidence type="ECO:0000256" key="5">
    <source>
        <dbReference type="PIRSR" id="PIRSR002756-1"/>
    </source>
</evidence>
<dbReference type="NCBIfam" id="TIGR00975">
    <property type="entry name" value="3a0107s03"/>
    <property type="match status" value="1"/>
</dbReference>
<organism evidence="8 9">
    <name type="scientific">Pseudonocardia cypriaca</name>
    <dbReference type="NCBI Taxonomy" id="882449"/>
    <lineage>
        <taxon>Bacteria</taxon>
        <taxon>Bacillati</taxon>
        <taxon>Actinomycetota</taxon>
        <taxon>Actinomycetes</taxon>
        <taxon>Pseudonocardiales</taxon>
        <taxon>Pseudonocardiaceae</taxon>
        <taxon>Pseudonocardia</taxon>
    </lineage>
</organism>
<feature type="chain" id="PRO_5022191439" description="Phosphate-binding protein" evidence="6">
    <location>
        <begin position="32"/>
        <end position="375"/>
    </location>
</feature>
<comment type="similarity">
    <text evidence="1 4">Belongs to the PstS family.</text>
</comment>
<dbReference type="Gene3D" id="3.40.190.10">
    <property type="entry name" value="Periplasmic binding protein-like II"/>
    <property type="match status" value="2"/>
</dbReference>
<sequence>MNTLRHGSRARLAAVGVAASGALLLAGCGAANESAPPAGGGSAPAASNVSGTIAGAGSSAQQAAMQSWIAGFTAVAPEATVNYDPSGSGAGRDQFIGNAVQFAGSDAALDDEELPLAQQRCGGADNVVQIPAYISPIAVVYNLQGVDKLQLSASTIAKIFNRQITTWNDPAIAADNPGVQLPATAITPVNRSDKSGTTENFTQYLAAAAGADWPHKASGDWPVSGGEAAQGTSGVVSAVKGGQGTIGYADESQAGDLGKVAVKVGSAYVGPTPDAAAAVVENSPRVEGKGKNNFAIELARDTAQSGTYPIVLVTYEIACTTYPDAAQAGVVRAFLDHVISEDGQKAAADAAGSAPITSTQRSQYQTAVDAIAAGS</sequence>
<evidence type="ECO:0000313" key="9">
    <source>
        <dbReference type="Proteomes" id="UP000319818"/>
    </source>
</evidence>
<dbReference type="InterPro" id="IPR005673">
    <property type="entry name" value="ABC_phos-bd_PstS"/>
</dbReference>
<keyword evidence="9" id="KW-1185">Reference proteome</keyword>
<feature type="binding site" evidence="5">
    <location>
        <position position="88"/>
    </location>
    <ligand>
        <name>phosphate</name>
        <dbReference type="ChEBI" id="CHEBI:43474"/>
    </ligand>
</feature>
<dbReference type="AlphaFoldDB" id="A0A543FZE0"/>
<dbReference type="PROSITE" id="PS51257">
    <property type="entry name" value="PROKAR_LIPOPROTEIN"/>
    <property type="match status" value="1"/>
</dbReference>
<dbReference type="InterPro" id="IPR024370">
    <property type="entry name" value="PBP_domain"/>
</dbReference>
<dbReference type="EMBL" id="VFPH01000002">
    <property type="protein sequence ID" value="TQM39191.1"/>
    <property type="molecule type" value="Genomic_DNA"/>
</dbReference>
<dbReference type="PIRSF" id="PIRSF002756">
    <property type="entry name" value="PstS"/>
    <property type="match status" value="1"/>
</dbReference>
<reference evidence="8 9" key="1">
    <citation type="submission" date="2019-06" db="EMBL/GenBank/DDBJ databases">
        <title>Sequencing the genomes of 1000 actinobacteria strains.</title>
        <authorList>
            <person name="Klenk H.-P."/>
        </authorList>
    </citation>
    <scope>NUCLEOTIDE SEQUENCE [LARGE SCALE GENOMIC DNA]</scope>
    <source>
        <strain evidence="8 9">DSM 45511</strain>
    </source>
</reference>
<dbReference type="PANTHER" id="PTHR42996">
    <property type="entry name" value="PHOSPHATE-BINDING PROTEIN PSTS"/>
    <property type="match status" value="1"/>
</dbReference>
<evidence type="ECO:0000259" key="7">
    <source>
        <dbReference type="Pfam" id="PF12849"/>
    </source>
</evidence>
<dbReference type="GO" id="GO:0035435">
    <property type="term" value="P:phosphate ion transmembrane transport"/>
    <property type="evidence" value="ECO:0007669"/>
    <property type="project" value="InterPro"/>
</dbReference>
<feature type="binding site" evidence="5">
    <location>
        <begin position="195"/>
        <end position="197"/>
    </location>
    <ligand>
        <name>phosphate</name>
        <dbReference type="ChEBI" id="CHEBI:43474"/>
    </ligand>
</feature>
<evidence type="ECO:0000256" key="1">
    <source>
        <dbReference type="ARBA" id="ARBA00008725"/>
    </source>
</evidence>
<evidence type="ECO:0000313" key="8">
    <source>
        <dbReference type="EMBL" id="TQM39191.1"/>
    </source>
</evidence>
<keyword evidence="2 4" id="KW-0813">Transport</keyword>
<feature type="binding site" evidence="5">
    <location>
        <position position="106"/>
    </location>
    <ligand>
        <name>phosphate</name>
        <dbReference type="ChEBI" id="CHEBI:43474"/>
    </ligand>
</feature>
<evidence type="ECO:0000256" key="4">
    <source>
        <dbReference type="PIRNR" id="PIRNR002756"/>
    </source>
</evidence>
<dbReference type="GO" id="GO:0042301">
    <property type="term" value="F:phosphate ion binding"/>
    <property type="evidence" value="ECO:0007669"/>
    <property type="project" value="InterPro"/>
</dbReference>
<dbReference type="Proteomes" id="UP000319818">
    <property type="component" value="Unassembled WGS sequence"/>
</dbReference>